<dbReference type="AlphaFoldDB" id="A0A9P8G4D4"/>
<evidence type="ECO:0000313" key="9">
    <source>
        <dbReference type="Proteomes" id="UP000729357"/>
    </source>
</evidence>
<dbReference type="PROSITE" id="PS50850">
    <property type="entry name" value="MFS"/>
    <property type="match status" value="1"/>
</dbReference>
<dbReference type="Pfam" id="PF16761">
    <property type="entry name" value="Clr2_transil"/>
    <property type="match status" value="1"/>
</dbReference>
<evidence type="ECO:0000256" key="5">
    <source>
        <dbReference type="SAM" id="MobiDB-lite"/>
    </source>
</evidence>
<feature type="domain" description="Major facilitator superfamily (MFS) profile" evidence="7">
    <location>
        <begin position="63"/>
        <end position="542"/>
    </location>
</feature>
<dbReference type="InterPro" id="IPR020846">
    <property type="entry name" value="MFS_dom"/>
</dbReference>
<dbReference type="Gene3D" id="1.20.1720.10">
    <property type="entry name" value="Multidrug resistance protein D"/>
    <property type="match status" value="1"/>
</dbReference>
<gene>
    <name evidence="8" type="ORF">KCU98_g1016</name>
</gene>
<sequence length="833" mass="91095">MIARQGEDSNALVAPKDTVEQETTPLLDQEANTEEVDTEGTQQQDSASGRPQDERPTRSVFGIISVLLIGVFVSQADTTLVFATYAHITSEFIRMGGGSWIDGSWIVTSFGLATCATQPMYGRLSQIFGRKPILQLSYVLFLTGTAIAGLAQNMIQMILGRVIQGAGSAGMVSMVSILLTDLVPLHEVAAYRSYVNVFSTDGDGEYLGSAFDHQLTSYRAFVGQCPLLLLSIVLVWWRLEEPQRNIELKQSIWTKLKRIDFVGAFFMSIAILASITAFDLGSKQASTPVLVTLIATAVTAWVLFALAEKFWANEPIFPLELLGKDAVITSYTIIFIQTGIQVSLMFLVPLYFQVTANASMGEAGAHLVPAVFGNTLGGLAVGAWIKRTGRYKPPTILASLSAMLCFSLLLILWRGHTNTASSLVIFFGGCGSGMANSAVFVGLTAGLEKEQIAIATTGLYLSSSISVVAGVSAASAIFRSALRSNLHRILGRVVGGDEIARKVLSDVAYVHTLHGHLRRMVVRAFVMSFRRTFAFSAVRELLRSTAEMQRNIMTALARHRLMGNSAFTAAALDASRATALQTYRTISISPHQKFDIGSPSPSTASTQAFSITNLGFKHTGPLRHQQTRHYMKYSGHITKTLTNKNGDVVTHKRNLNPKDAKKLFLSILAVLGLVQEDTMPHVLFRTHVAVRELDLSEITSLESDPGHRPKASLNYTPIPDADFLELLTIAFNNHPSASSMMLELNCDRIRFVGGLPRGFAAFAAPPKPGRHTDRYIFGHHESKNNGYNTDKSFRSLASFVPHVYWIIVDQVAHRNGPRGCLCEVCAEDNRKER</sequence>
<dbReference type="EMBL" id="JAHFXS010000024">
    <property type="protein sequence ID" value="KAG9990620.1"/>
    <property type="molecule type" value="Genomic_DNA"/>
</dbReference>
<feature type="transmembrane region" description="Helical" evidence="6">
    <location>
        <begin position="425"/>
        <end position="447"/>
    </location>
</feature>
<keyword evidence="9" id="KW-1185">Reference proteome</keyword>
<keyword evidence="2 6" id="KW-0812">Transmembrane</keyword>
<feature type="transmembrane region" description="Helical" evidence="6">
    <location>
        <begin position="133"/>
        <end position="151"/>
    </location>
</feature>
<dbReference type="InterPro" id="IPR031915">
    <property type="entry name" value="Clr2_N"/>
</dbReference>
<dbReference type="InterPro" id="IPR036259">
    <property type="entry name" value="MFS_trans_sf"/>
</dbReference>
<dbReference type="PANTHER" id="PTHR23501:SF33">
    <property type="entry name" value="MAJOR FACILITATOR SUPERFAMILY (MFS) PROFILE DOMAIN-CONTAINING PROTEIN"/>
    <property type="match status" value="1"/>
</dbReference>
<reference evidence="8" key="1">
    <citation type="journal article" date="2021" name="J Fungi (Basel)">
        <title>Virulence traits and population genomics of the black yeast Aureobasidium melanogenum.</title>
        <authorList>
            <person name="Cernosa A."/>
            <person name="Sun X."/>
            <person name="Gostincar C."/>
            <person name="Fang C."/>
            <person name="Gunde-Cimerman N."/>
            <person name="Song Z."/>
        </authorList>
    </citation>
    <scope>NUCLEOTIDE SEQUENCE</scope>
    <source>
        <strain evidence="8">EXF-9298</strain>
    </source>
</reference>
<feature type="transmembrane region" description="Helical" evidence="6">
    <location>
        <begin position="289"/>
        <end position="307"/>
    </location>
</feature>
<feature type="transmembrane region" description="Helical" evidence="6">
    <location>
        <begin position="459"/>
        <end position="478"/>
    </location>
</feature>
<dbReference type="PANTHER" id="PTHR23501">
    <property type="entry name" value="MAJOR FACILITATOR SUPERFAMILY"/>
    <property type="match status" value="1"/>
</dbReference>
<dbReference type="Gene3D" id="1.20.1250.20">
    <property type="entry name" value="MFS general substrate transporter like domains"/>
    <property type="match status" value="1"/>
</dbReference>
<feature type="non-terminal residue" evidence="8">
    <location>
        <position position="1"/>
    </location>
</feature>
<dbReference type="GO" id="GO:0015174">
    <property type="term" value="F:basic amino acid transmembrane transporter activity"/>
    <property type="evidence" value="ECO:0007669"/>
    <property type="project" value="TreeGrafter"/>
</dbReference>
<evidence type="ECO:0000256" key="4">
    <source>
        <dbReference type="ARBA" id="ARBA00023136"/>
    </source>
</evidence>
<dbReference type="SUPFAM" id="SSF103473">
    <property type="entry name" value="MFS general substrate transporter"/>
    <property type="match status" value="1"/>
</dbReference>
<comment type="caution">
    <text evidence="8">The sequence shown here is derived from an EMBL/GenBank/DDBJ whole genome shotgun (WGS) entry which is preliminary data.</text>
</comment>
<evidence type="ECO:0000256" key="3">
    <source>
        <dbReference type="ARBA" id="ARBA00022989"/>
    </source>
</evidence>
<dbReference type="Pfam" id="PF07690">
    <property type="entry name" value="MFS_1"/>
    <property type="match status" value="1"/>
</dbReference>
<feature type="transmembrane region" description="Helical" evidence="6">
    <location>
        <begin position="60"/>
        <end position="88"/>
    </location>
</feature>
<name>A0A9P8G4D4_AURME</name>
<evidence type="ECO:0000256" key="2">
    <source>
        <dbReference type="ARBA" id="ARBA00022692"/>
    </source>
</evidence>
<accession>A0A9P8G4D4</accession>
<feature type="transmembrane region" description="Helical" evidence="6">
    <location>
        <begin position="158"/>
        <end position="179"/>
    </location>
</feature>
<dbReference type="Proteomes" id="UP000729357">
    <property type="component" value="Unassembled WGS sequence"/>
</dbReference>
<dbReference type="InterPro" id="IPR011701">
    <property type="entry name" value="MFS"/>
</dbReference>
<feature type="transmembrane region" description="Helical" evidence="6">
    <location>
        <begin position="364"/>
        <end position="384"/>
    </location>
</feature>
<feature type="transmembrane region" description="Helical" evidence="6">
    <location>
        <begin position="328"/>
        <end position="352"/>
    </location>
</feature>
<keyword evidence="4 6" id="KW-0472">Membrane</keyword>
<evidence type="ECO:0000313" key="8">
    <source>
        <dbReference type="EMBL" id="KAG9990620.1"/>
    </source>
</evidence>
<evidence type="ECO:0000259" key="7">
    <source>
        <dbReference type="PROSITE" id="PS50850"/>
    </source>
</evidence>
<reference evidence="8" key="2">
    <citation type="submission" date="2021-08" db="EMBL/GenBank/DDBJ databases">
        <authorList>
            <person name="Gostincar C."/>
            <person name="Sun X."/>
            <person name="Song Z."/>
            <person name="Gunde-Cimerman N."/>
        </authorList>
    </citation>
    <scope>NUCLEOTIDE SEQUENCE</scope>
    <source>
        <strain evidence="8">EXF-9298</strain>
    </source>
</reference>
<feature type="transmembrane region" description="Helical" evidence="6">
    <location>
        <begin position="259"/>
        <end position="277"/>
    </location>
</feature>
<organism evidence="8 9">
    <name type="scientific">Aureobasidium melanogenum</name>
    <name type="common">Aureobasidium pullulans var. melanogenum</name>
    <dbReference type="NCBI Taxonomy" id="46634"/>
    <lineage>
        <taxon>Eukaryota</taxon>
        <taxon>Fungi</taxon>
        <taxon>Dikarya</taxon>
        <taxon>Ascomycota</taxon>
        <taxon>Pezizomycotina</taxon>
        <taxon>Dothideomycetes</taxon>
        <taxon>Dothideomycetidae</taxon>
        <taxon>Dothideales</taxon>
        <taxon>Saccotheciaceae</taxon>
        <taxon>Aureobasidium</taxon>
    </lineage>
</organism>
<dbReference type="GO" id="GO:0000329">
    <property type="term" value="C:fungal-type vacuole membrane"/>
    <property type="evidence" value="ECO:0007669"/>
    <property type="project" value="TreeGrafter"/>
</dbReference>
<protein>
    <submittedName>
        <fullName evidence="8">MFS general substrate transporter</fullName>
    </submittedName>
</protein>
<evidence type="ECO:0000256" key="1">
    <source>
        <dbReference type="ARBA" id="ARBA00004141"/>
    </source>
</evidence>
<comment type="subcellular location">
    <subcellularLocation>
        <location evidence="1">Membrane</location>
        <topology evidence="1">Multi-pass membrane protein</topology>
    </subcellularLocation>
</comment>
<keyword evidence="3 6" id="KW-1133">Transmembrane helix</keyword>
<feature type="transmembrane region" description="Helical" evidence="6">
    <location>
        <begin position="396"/>
        <end position="413"/>
    </location>
</feature>
<feature type="transmembrane region" description="Helical" evidence="6">
    <location>
        <begin position="221"/>
        <end position="239"/>
    </location>
</feature>
<proteinExistence type="predicted"/>
<feature type="compositionally biased region" description="Polar residues" evidence="5">
    <location>
        <begin position="39"/>
        <end position="49"/>
    </location>
</feature>
<feature type="region of interest" description="Disordered" evidence="5">
    <location>
        <begin position="1"/>
        <end position="56"/>
    </location>
</feature>
<evidence type="ECO:0000256" key="6">
    <source>
        <dbReference type="SAM" id="Phobius"/>
    </source>
</evidence>